<evidence type="ECO:0000313" key="2">
    <source>
        <dbReference type="Proteomes" id="UP001597532"/>
    </source>
</evidence>
<protein>
    <submittedName>
        <fullName evidence="1">Uncharacterized protein</fullName>
    </submittedName>
</protein>
<comment type="caution">
    <text evidence="1">The sequence shown here is derived from an EMBL/GenBank/DDBJ whole genome shotgun (WGS) entry which is preliminary data.</text>
</comment>
<gene>
    <name evidence="1" type="ORF">ACFS1K_04910</name>
</gene>
<keyword evidence="2" id="KW-1185">Reference proteome</keyword>
<evidence type="ECO:0000313" key="1">
    <source>
        <dbReference type="EMBL" id="MFD2789095.1"/>
    </source>
</evidence>
<organism evidence="1 2">
    <name type="scientific">Arenibacter antarcticus</name>
    <dbReference type="NCBI Taxonomy" id="2040469"/>
    <lineage>
        <taxon>Bacteria</taxon>
        <taxon>Pseudomonadati</taxon>
        <taxon>Bacteroidota</taxon>
        <taxon>Flavobacteriia</taxon>
        <taxon>Flavobacteriales</taxon>
        <taxon>Flavobacteriaceae</taxon>
        <taxon>Arenibacter</taxon>
    </lineage>
</organism>
<sequence>MSPTKQQIKEFYQCLGKLFYAIAMADKKIMPNEIDSLRKDVKRYWLAIDDSKDEFGTDAAFQIEIVFDWLQDQEKEGDEYFTEFMDFYEEHPNFFSPQIKKLIWKTADDIASSYAHKNKSELILLNKLKITLS</sequence>
<dbReference type="EMBL" id="JBHUOK010000008">
    <property type="protein sequence ID" value="MFD2789095.1"/>
    <property type="molecule type" value="Genomic_DNA"/>
</dbReference>
<accession>A0ABW5VFP7</accession>
<name>A0ABW5VFP7_9FLAO</name>
<dbReference type="Proteomes" id="UP001597532">
    <property type="component" value="Unassembled WGS sequence"/>
</dbReference>
<dbReference type="RefSeq" id="WP_251808931.1">
    <property type="nucleotide sequence ID" value="NZ_CP166679.1"/>
</dbReference>
<proteinExistence type="predicted"/>
<reference evidence="2" key="1">
    <citation type="journal article" date="2019" name="Int. J. Syst. Evol. Microbiol.">
        <title>The Global Catalogue of Microorganisms (GCM) 10K type strain sequencing project: providing services to taxonomists for standard genome sequencing and annotation.</title>
        <authorList>
            <consortium name="The Broad Institute Genomics Platform"/>
            <consortium name="The Broad Institute Genome Sequencing Center for Infectious Disease"/>
            <person name="Wu L."/>
            <person name="Ma J."/>
        </authorList>
    </citation>
    <scope>NUCLEOTIDE SEQUENCE [LARGE SCALE GENOMIC DNA]</scope>
    <source>
        <strain evidence="2">KCTC 52924</strain>
    </source>
</reference>